<gene>
    <name evidence="4" type="ORF">ENW96_06200</name>
</gene>
<dbReference type="Pfam" id="PF00072">
    <property type="entry name" value="Response_reg"/>
    <property type="match status" value="1"/>
</dbReference>
<dbReference type="GO" id="GO:0000160">
    <property type="term" value="P:phosphorelay signal transduction system"/>
    <property type="evidence" value="ECO:0007669"/>
    <property type="project" value="InterPro"/>
</dbReference>
<evidence type="ECO:0000259" key="3">
    <source>
        <dbReference type="PROSITE" id="PS50110"/>
    </source>
</evidence>
<dbReference type="AlphaFoldDB" id="A0A7C3Z2P7"/>
<dbReference type="PANTHER" id="PTHR44591">
    <property type="entry name" value="STRESS RESPONSE REGULATOR PROTEIN 1"/>
    <property type="match status" value="1"/>
</dbReference>
<dbReference type="PANTHER" id="PTHR44591:SF18">
    <property type="entry name" value="REGULATORY PROTEIN"/>
    <property type="match status" value="1"/>
</dbReference>
<feature type="domain" description="Response regulatory" evidence="3">
    <location>
        <begin position="14"/>
        <end position="125"/>
    </location>
</feature>
<dbReference type="InterPro" id="IPR001789">
    <property type="entry name" value="Sig_transdc_resp-reg_receiver"/>
</dbReference>
<accession>A0A7C3Z2P7</accession>
<dbReference type="EMBL" id="DTMF01000157">
    <property type="protein sequence ID" value="HGF33968.1"/>
    <property type="molecule type" value="Genomic_DNA"/>
</dbReference>
<sequence>MGERRIAGRCSMGRILFVDAEPHIRQLCQEELREEGYEVQVAGSGGDVVRLFDSFHPDVVILEMLLPDMSGLETGRIIKGTNKDTRVILFSYYKPPHKLSEWGADAFVLKSPDLGKLKETVRRLLVKTKAA</sequence>
<proteinExistence type="predicted"/>
<comment type="caution">
    <text evidence="4">The sequence shown here is derived from an EMBL/GenBank/DDBJ whole genome shotgun (WGS) entry which is preliminary data.</text>
</comment>
<reference evidence="4" key="1">
    <citation type="journal article" date="2020" name="mSystems">
        <title>Genome- and Community-Level Interaction Insights into Carbon Utilization and Element Cycling Functions of Hydrothermarchaeota in Hydrothermal Sediment.</title>
        <authorList>
            <person name="Zhou Z."/>
            <person name="Liu Y."/>
            <person name="Xu W."/>
            <person name="Pan J."/>
            <person name="Luo Z.H."/>
            <person name="Li M."/>
        </authorList>
    </citation>
    <scope>NUCLEOTIDE SEQUENCE [LARGE SCALE GENOMIC DNA]</scope>
    <source>
        <strain evidence="4">SpSt-897</strain>
    </source>
</reference>
<dbReference type="InterPro" id="IPR011006">
    <property type="entry name" value="CheY-like_superfamily"/>
</dbReference>
<dbReference type="PROSITE" id="PS50110">
    <property type="entry name" value="RESPONSE_REGULATORY"/>
    <property type="match status" value="1"/>
</dbReference>
<dbReference type="InterPro" id="IPR050595">
    <property type="entry name" value="Bact_response_regulator"/>
</dbReference>
<dbReference type="SUPFAM" id="SSF52172">
    <property type="entry name" value="CheY-like"/>
    <property type="match status" value="1"/>
</dbReference>
<evidence type="ECO:0000256" key="1">
    <source>
        <dbReference type="ARBA" id="ARBA00022553"/>
    </source>
</evidence>
<keyword evidence="1" id="KW-0597">Phosphoprotein</keyword>
<dbReference type="SMART" id="SM00448">
    <property type="entry name" value="REC"/>
    <property type="match status" value="1"/>
</dbReference>
<evidence type="ECO:0000256" key="2">
    <source>
        <dbReference type="PROSITE-ProRule" id="PRU00169"/>
    </source>
</evidence>
<evidence type="ECO:0000313" key="4">
    <source>
        <dbReference type="EMBL" id="HGF33968.1"/>
    </source>
</evidence>
<protein>
    <submittedName>
        <fullName evidence="4">Response regulator</fullName>
    </submittedName>
</protein>
<organism evidence="4">
    <name type="scientific">Desulfobacca acetoxidans</name>
    <dbReference type="NCBI Taxonomy" id="60893"/>
    <lineage>
        <taxon>Bacteria</taxon>
        <taxon>Pseudomonadati</taxon>
        <taxon>Thermodesulfobacteriota</taxon>
        <taxon>Desulfobaccia</taxon>
        <taxon>Desulfobaccales</taxon>
        <taxon>Desulfobaccaceae</taxon>
        <taxon>Desulfobacca</taxon>
    </lineage>
</organism>
<dbReference type="Gene3D" id="3.40.50.2300">
    <property type="match status" value="1"/>
</dbReference>
<name>A0A7C3Z2P7_9BACT</name>
<comment type="caution">
    <text evidence="2">Lacks conserved residue(s) required for the propagation of feature annotation.</text>
</comment>